<proteinExistence type="inferred from homology"/>
<dbReference type="RefSeq" id="WP_349242893.1">
    <property type="nucleotide sequence ID" value="NZ_JASCXX010000001.1"/>
</dbReference>
<dbReference type="GO" id="GO:0015562">
    <property type="term" value="F:efflux transmembrane transporter activity"/>
    <property type="evidence" value="ECO:0007669"/>
    <property type="project" value="InterPro"/>
</dbReference>
<accession>A0AAW6TVM6</accession>
<reference evidence="4" key="1">
    <citation type="submission" date="2023-05" db="EMBL/GenBank/DDBJ databases">
        <title>Anaerotaeda fermentans gen. nov., sp. nov., a novel anaerobic planctomycete of the new family within the order Sedimentisphaerales isolated from Taman Peninsula, Russia.</title>
        <authorList>
            <person name="Khomyakova M.A."/>
            <person name="Merkel A.Y."/>
            <person name="Slobodkin A.I."/>
        </authorList>
    </citation>
    <scope>NUCLEOTIDE SEQUENCE</scope>
    <source>
        <strain evidence="4">M17dextr</strain>
    </source>
</reference>
<keyword evidence="5" id="KW-1185">Reference proteome</keyword>
<dbReference type="InterPro" id="IPR003423">
    <property type="entry name" value="OMP_efflux"/>
</dbReference>
<name>A0AAW6TVM6_9BACT</name>
<dbReference type="EMBL" id="JASCXX010000001">
    <property type="protein sequence ID" value="MDI6447483.1"/>
    <property type="molecule type" value="Genomic_DNA"/>
</dbReference>
<keyword evidence="2" id="KW-0175">Coiled coil</keyword>
<gene>
    <name evidence="4" type="ORF">QJ522_00380</name>
</gene>
<organism evidence="4 5">
    <name type="scientific">Anaerobaca lacustris</name>
    <dbReference type="NCBI Taxonomy" id="3044600"/>
    <lineage>
        <taxon>Bacteria</taxon>
        <taxon>Pseudomonadati</taxon>
        <taxon>Planctomycetota</taxon>
        <taxon>Phycisphaerae</taxon>
        <taxon>Sedimentisphaerales</taxon>
        <taxon>Anaerobacaceae</taxon>
        <taxon>Anaerobaca</taxon>
    </lineage>
</organism>
<dbReference type="InterPro" id="IPR010131">
    <property type="entry name" value="MdtP/NodT-like"/>
</dbReference>
<dbReference type="SUPFAM" id="SSF56954">
    <property type="entry name" value="Outer membrane efflux proteins (OEP)"/>
    <property type="match status" value="1"/>
</dbReference>
<dbReference type="Pfam" id="PF02321">
    <property type="entry name" value="OEP"/>
    <property type="match status" value="2"/>
</dbReference>
<dbReference type="Gene3D" id="1.20.1600.10">
    <property type="entry name" value="Outer membrane efflux proteins (OEP)"/>
    <property type="match status" value="1"/>
</dbReference>
<feature type="chain" id="PRO_5043812422" evidence="3">
    <location>
        <begin position="18"/>
        <end position="421"/>
    </location>
</feature>
<feature type="coiled-coil region" evidence="2">
    <location>
        <begin position="383"/>
        <end position="412"/>
    </location>
</feature>
<comment type="caution">
    <text evidence="4">The sequence shown here is derived from an EMBL/GenBank/DDBJ whole genome shotgun (WGS) entry which is preliminary data.</text>
</comment>
<sequence length="421" mass="47519">MVAAVLILATVALGSVADVPDNLDSPRTLQEYLRHAALNNAGLKAAFEEWKAALEAVPQAKALPDPRFTYGYFIDEVETRVGPQKHRLSIMQVFPWFGTIQTRTDAASAVAKAAHKRYEAKKLQLFYEVKEAFHEYVYLQRAIAIARDNLDLVRHFEEVARTRYITAAAGHPDIIRAQVEVATLEDRLVALQELREPIVARLNAALNQPVSERLPWPELEARPPVQVNRVEVLALLREQNPQLQALDFDAEVARNQIELAKKKFYPDLGVGVDWIVTDNAAMPGVRDSGKDPVILMFSLNLPIWRKSYGAAELQAMAQSRRTMHRKRDVENTLLARAQHVLYDLEDSGRKLRLYDEVLVPKAQELVGASETAYSAGTVDFLSLIDAERTLLRFRLERERARANQQQRLAELEMLVGAELSD</sequence>
<evidence type="ECO:0000313" key="4">
    <source>
        <dbReference type="EMBL" id="MDI6447483.1"/>
    </source>
</evidence>
<evidence type="ECO:0000256" key="2">
    <source>
        <dbReference type="SAM" id="Coils"/>
    </source>
</evidence>
<evidence type="ECO:0000256" key="3">
    <source>
        <dbReference type="SAM" id="SignalP"/>
    </source>
</evidence>
<dbReference type="Proteomes" id="UP001431776">
    <property type="component" value="Unassembled WGS sequence"/>
</dbReference>
<feature type="signal peptide" evidence="3">
    <location>
        <begin position="1"/>
        <end position="17"/>
    </location>
</feature>
<evidence type="ECO:0000313" key="5">
    <source>
        <dbReference type="Proteomes" id="UP001431776"/>
    </source>
</evidence>
<protein>
    <submittedName>
        <fullName evidence="4">TolC family protein</fullName>
    </submittedName>
</protein>
<comment type="similarity">
    <text evidence="1">Belongs to the outer membrane factor (OMF) (TC 1.B.17) family.</text>
</comment>
<dbReference type="PANTHER" id="PTHR30203:SF24">
    <property type="entry name" value="BLR4935 PROTEIN"/>
    <property type="match status" value="1"/>
</dbReference>
<evidence type="ECO:0000256" key="1">
    <source>
        <dbReference type="ARBA" id="ARBA00007613"/>
    </source>
</evidence>
<keyword evidence="3" id="KW-0732">Signal</keyword>
<dbReference type="PANTHER" id="PTHR30203">
    <property type="entry name" value="OUTER MEMBRANE CATION EFFLUX PROTEIN"/>
    <property type="match status" value="1"/>
</dbReference>
<dbReference type="AlphaFoldDB" id="A0AAW6TVM6"/>